<comment type="similarity">
    <text evidence="2 6">Belongs to the flagella basal body rod proteins family.</text>
</comment>
<name>A0A1Y0IQ91_9BACL</name>
<evidence type="ECO:0000256" key="4">
    <source>
        <dbReference type="ARBA" id="ARBA00023143"/>
    </source>
</evidence>
<dbReference type="RefSeq" id="WP_087457809.1">
    <property type="nucleotide sequence ID" value="NZ_CP021434.1"/>
</dbReference>
<dbReference type="Pfam" id="PF00460">
    <property type="entry name" value="Flg_bb_rod"/>
    <property type="match status" value="1"/>
</dbReference>
<keyword evidence="8" id="KW-0966">Cell projection</keyword>
<comment type="subcellular location">
    <subcellularLocation>
        <location evidence="1 6">Bacterial flagellum basal body</location>
    </subcellularLocation>
</comment>
<evidence type="ECO:0000256" key="3">
    <source>
        <dbReference type="ARBA" id="ARBA00014376"/>
    </source>
</evidence>
<keyword evidence="9" id="KW-1185">Reference proteome</keyword>
<dbReference type="GO" id="GO:0071978">
    <property type="term" value="P:bacterial-type flagellum-dependent swarming motility"/>
    <property type="evidence" value="ECO:0007669"/>
    <property type="project" value="TreeGrafter"/>
</dbReference>
<evidence type="ECO:0000256" key="5">
    <source>
        <dbReference type="ARBA" id="ARBA00024934"/>
    </source>
</evidence>
<evidence type="ECO:0000313" key="9">
    <source>
        <dbReference type="Proteomes" id="UP000195437"/>
    </source>
</evidence>
<dbReference type="NCBIfam" id="TIGR01396">
    <property type="entry name" value="FlgB"/>
    <property type="match status" value="1"/>
</dbReference>
<keyword evidence="8" id="KW-0282">Flagellum</keyword>
<dbReference type="InterPro" id="IPR006300">
    <property type="entry name" value="FlgB"/>
</dbReference>
<dbReference type="OrthoDB" id="9792068at2"/>
<reference evidence="9" key="1">
    <citation type="submission" date="2017-05" db="EMBL/GenBank/DDBJ databases">
        <authorList>
            <person name="Sung H."/>
        </authorList>
    </citation>
    <scope>NUCLEOTIDE SEQUENCE [LARGE SCALE GENOMIC DNA]</scope>
    <source>
        <strain evidence="9">AR23208</strain>
    </source>
</reference>
<evidence type="ECO:0000259" key="7">
    <source>
        <dbReference type="Pfam" id="PF00460"/>
    </source>
</evidence>
<sequence>MSLINNRAITLLERSLDAASMRQKVISNNLANIDTPNYKRSDVSFESTLQQVLQGNALSGRRTDARHMQIGAASVSDVEPELVTDRSTSMRQDGNNVDIDVEMTNLAENQILYNALTQRINGKFATLKYAISEGKR</sequence>
<evidence type="ECO:0000256" key="2">
    <source>
        <dbReference type="ARBA" id="ARBA00009677"/>
    </source>
</evidence>
<dbReference type="GO" id="GO:0030694">
    <property type="term" value="C:bacterial-type flagellum basal body, rod"/>
    <property type="evidence" value="ECO:0007669"/>
    <property type="project" value="InterPro"/>
</dbReference>
<evidence type="ECO:0000313" key="8">
    <source>
        <dbReference type="EMBL" id="ARU62450.1"/>
    </source>
</evidence>
<dbReference type="EMBL" id="CP021434">
    <property type="protein sequence ID" value="ARU62450.1"/>
    <property type="molecule type" value="Genomic_DNA"/>
</dbReference>
<gene>
    <name evidence="8" type="ORF">CBW65_16915</name>
</gene>
<dbReference type="InterPro" id="IPR001444">
    <property type="entry name" value="Flag_bb_rod_N"/>
</dbReference>
<keyword evidence="4 6" id="KW-0975">Bacterial flagellum</keyword>
<dbReference type="AlphaFoldDB" id="A0A1Y0IQ91"/>
<comment type="subunit">
    <text evidence="6">The basal body constitutes a major portion of the flagellar organelle and consists of a number of rings mounted on a central rod.</text>
</comment>
<dbReference type="PIRSF" id="PIRSF002889">
    <property type="entry name" value="Rod_FlgB"/>
    <property type="match status" value="1"/>
</dbReference>
<dbReference type="PANTHER" id="PTHR30435:SF12">
    <property type="entry name" value="FLAGELLAR BASAL BODY ROD PROTEIN FLGB"/>
    <property type="match status" value="1"/>
</dbReference>
<evidence type="ECO:0000256" key="6">
    <source>
        <dbReference type="PIRNR" id="PIRNR002889"/>
    </source>
</evidence>
<proteinExistence type="inferred from homology"/>
<accession>A0A1Y0IQ91</accession>
<evidence type="ECO:0000256" key="1">
    <source>
        <dbReference type="ARBA" id="ARBA00004117"/>
    </source>
</evidence>
<dbReference type="Proteomes" id="UP000195437">
    <property type="component" value="Chromosome"/>
</dbReference>
<organism evidence="8 9">
    <name type="scientific">Tumebacillus avium</name>
    <dbReference type="NCBI Taxonomy" id="1903704"/>
    <lineage>
        <taxon>Bacteria</taxon>
        <taxon>Bacillati</taxon>
        <taxon>Bacillota</taxon>
        <taxon>Bacilli</taxon>
        <taxon>Bacillales</taxon>
        <taxon>Alicyclobacillaceae</taxon>
        <taxon>Tumebacillus</taxon>
    </lineage>
</organism>
<dbReference type="KEGG" id="tum:CBW65_16915"/>
<feature type="domain" description="Flagellar basal body rod protein N-terminal" evidence="7">
    <location>
        <begin position="16"/>
        <end position="39"/>
    </location>
</feature>
<comment type="function">
    <text evidence="5 6">Structural component of flagellum, the bacterial motility apparatus. Part of the rod structure of flagellar basal body.</text>
</comment>
<dbReference type="PANTHER" id="PTHR30435">
    <property type="entry name" value="FLAGELLAR PROTEIN"/>
    <property type="match status" value="1"/>
</dbReference>
<keyword evidence="8" id="KW-0969">Cilium</keyword>
<protein>
    <recommendedName>
        <fullName evidence="3 6">Flagellar basal body rod protein FlgB</fullName>
    </recommendedName>
</protein>